<dbReference type="EMBL" id="JANCMW010000006">
    <property type="protein sequence ID" value="MDF0750854.1"/>
    <property type="molecule type" value="Genomic_DNA"/>
</dbReference>
<protein>
    <recommendedName>
        <fullName evidence="3">Abi-like protein</fullName>
    </recommendedName>
</protein>
<comment type="caution">
    <text evidence="1">The sequence shown here is derived from an EMBL/GenBank/DDBJ whole genome shotgun (WGS) entry which is preliminary data.</text>
</comment>
<gene>
    <name evidence="1" type="ORF">NLU14_11520</name>
</gene>
<dbReference type="Proteomes" id="UP001143391">
    <property type="component" value="Unassembled WGS sequence"/>
</dbReference>
<keyword evidence="2" id="KW-1185">Reference proteome</keyword>
<evidence type="ECO:0008006" key="3">
    <source>
        <dbReference type="Google" id="ProtNLM"/>
    </source>
</evidence>
<sequence>MASIVTEQSKAIARALSHARMSTYERAAGCQQGAVEAIELYTWNAQVSAALMHPLHVCEVTIRNAVSDVLFKKYGEHWPWSQGFEQSLPNPQKSYSPTRDLQSVRNRFQKTSEVIPELKFVFWQMMFTKRHDGRLWNPHIQHAFPNLPNQPIGKNRSMINTDLEHVRQLRNRVAHHEPLLQRTLSDDLDKIFQLIEFRCAETRRWVEQTQSATQLIQAPHRGSCQSIN</sequence>
<name>A0ABT5YAZ1_9GAMM</name>
<evidence type="ECO:0000313" key="2">
    <source>
        <dbReference type="Proteomes" id="UP001143391"/>
    </source>
</evidence>
<reference evidence="1" key="1">
    <citation type="submission" date="2022-07" db="EMBL/GenBank/DDBJ databases">
        <title>Marinobacter iranensis a new bacterium isolate from a hipersaline lake in Iran.</title>
        <authorList>
            <person name="Mohammad A.M.A."/>
            <person name="Cristina S.-P."/>
            <person name="Antonio V."/>
        </authorList>
    </citation>
    <scope>NUCLEOTIDE SEQUENCE</scope>
    <source>
        <strain evidence="1">71-i</strain>
    </source>
</reference>
<proteinExistence type="predicted"/>
<evidence type="ECO:0000313" key="1">
    <source>
        <dbReference type="EMBL" id="MDF0750854.1"/>
    </source>
</evidence>
<accession>A0ABT5YAZ1</accession>
<organism evidence="1 2">
    <name type="scientific">Marinobacter iranensis</name>
    <dbReference type="NCBI Taxonomy" id="2962607"/>
    <lineage>
        <taxon>Bacteria</taxon>
        <taxon>Pseudomonadati</taxon>
        <taxon>Pseudomonadota</taxon>
        <taxon>Gammaproteobacteria</taxon>
        <taxon>Pseudomonadales</taxon>
        <taxon>Marinobacteraceae</taxon>
        <taxon>Marinobacter</taxon>
    </lineage>
</organism>
<dbReference type="RefSeq" id="WP_275706603.1">
    <property type="nucleotide sequence ID" value="NZ_JANCMW010000006.1"/>
</dbReference>